<dbReference type="Gene3D" id="2.50.20.10">
    <property type="entry name" value="Lipoprotein localisation LolA/LolB/LppX"/>
    <property type="match status" value="1"/>
</dbReference>
<keyword evidence="5" id="KW-0813">Transport</keyword>
<evidence type="ECO:0000256" key="3">
    <source>
        <dbReference type="ARBA" id="ARBA00011245"/>
    </source>
</evidence>
<keyword evidence="15" id="KW-1185">Reference proteome</keyword>
<dbReference type="InterPro" id="IPR004565">
    <property type="entry name" value="OM_lipoprot_LolB"/>
</dbReference>
<dbReference type="PROSITE" id="PS51257">
    <property type="entry name" value="PROKAR_LIPOPROTEIN"/>
    <property type="match status" value="1"/>
</dbReference>
<comment type="subcellular location">
    <subcellularLocation>
        <location evidence="1">Cell outer membrane</location>
        <topology evidence="1">Lipid-anchor</topology>
    </subcellularLocation>
</comment>
<evidence type="ECO:0000256" key="1">
    <source>
        <dbReference type="ARBA" id="ARBA00004459"/>
    </source>
</evidence>
<evidence type="ECO:0000256" key="6">
    <source>
        <dbReference type="ARBA" id="ARBA00022729"/>
    </source>
</evidence>
<evidence type="ECO:0000256" key="10">
    <source>
        <dbReference type="ARBA" id="ARBA00023186"/>
    </source>
</evidence>
<proteinExistence type="inferred from homology"/>
<keyword evidence="8" id="KW-0472">Membrane</keyword>
<dbReference type="InterPro" id="IPR029046">
    <property type="entry name" value="LolA/LolB/LppX"/>
</dbReference>
<dbReference type="NCBIfam" id="TIGR00548">
    <property type="entry name" value="lolB"/>
    <property type="match status" value="1"/>
</dbReference>
<evidence type="ECO:0000313" key="14">
    <source>
        <dbReference type="EMBL" id="AKJ70600.2"/>
    </source>
</evidence>
<comment type="similarity">
    <text evidence="2">Belongs to the LolB family.</text>
</comment>
<evidence type="ECO:0000256" key="8">
    <source>
        <dbReference type="ARBA" id="ARBA00023136"/>
    </source>
</evidence>
<evidence type="ECO:0000256" key="11">
    <source>
        <dbReference type="ARBA" id="ARBA00023237"/>
    </source>
</evidence>
<keyword evidence="10" id="KW-0143">Chaperone</keyword>
<feature type="chain" id="PRO_5006798151" description="Outer-membrane lipoprotein LolB" evidence="13">
    <location>
        <begin position="24"/>
        <end position="203"/>
    </location>
</feature>
<organism evidence="14 15">
    <name type="scientific">Pandoraea thiooxydans</name>
    <dbReference type="NCBI Taxonomy" id="445709"/>
    <lineage>
        <taxon>Bacteria</taxon>
        <taxon>Pseudomonadati</taxon>
        <taxon>Pseudomonadota</taxon>
        <taxon>Betaproteobacteria</taxon>
        <taxon>Burkholderiales</taxon>
        <taxon>Burkholderiaceae</taxon>
        <taxon>Pandoraea</taxon>
    </lineage>
</organism>
<evidence type="ECO:0000256" key="2">
    <source>
        <dbReference type="ARBA" id="ARBA00009696"/>
    </source>
</evidence>
<dbReference type="EMBL" id="CP011568">
    <property type="protein sequence ID" value="AKJ70600.2"/>
    <property type="molecule type" value="Genomic_DNA"/>
</dbReference>
<dbReference type="KEGG" id="ptx:ABW99_14350"/>
<evidence type="ECO:0000256" key="5">
    <source>
        <dbReference type="ARBA" id="ARBA00022448"/>
    </source>
</evidence>
<gene>
    <name evidence="14" type="ORF">ABW99_14350</name>
</gene>
<evidence type="ECO:0000256" key="9">
    <source>
        <dbReference type="ARBA" id="ARBA00023139"/>
    </source>
</evidence>
<keyword evidence="11" id="KW-0998">Cell outer membrane</keyword>
<dbReference type="SUPFAM" id="SSF89392">
    <property type="entry name" value="Prokaryotic lipoproteins and lipoprotein localization factors"/>
    <property type="match status" value="1"/>
</dbReference>
<dbReference type="CDD" id="cd16326">
    <property type="entry name" value="LolB"/>
    <property type="match status" value="1"/>
</dbReference>
<accession>A0A0G3EUG5</accession>
<comment type="subunit">
    <text evidence="3">Monomer.</text>
</comment>
<dbReference type="STRING" id="445709.ABW99_14350"/>
<keyword evidence="9" id="KW-0564">Palmitate</keyword>
<dbReference type="GO" id="GO:0015031">
    <property type="term" value="P:protein transport"/>
    <property type="evidence" value="ECO:0007669"/>
    <property type="project" value="UniProtKB-KW"/>
</dbReference>
<evidence type="ECO:0000256" key="4">
    <source>
        <dbReference type="ARBA" id="ARBA00016202"/>
    </source>
</evidence>
<evidence type="ECO:0000256" key="7">
    <source>
        <dbReference type="ARBA" id="ARBA00022927"/>
    </source>
</evidence>
<keyword evidence="7" id="KW-0653">Protein transport</keyword>
<name>A0A0G3EUG5_9BURK</name>
<protein>
    <recommendedName>
        <fullName evidence="4">Outer-membrane lipoprotein LolB</fullName>
    </recommendedName>
</protein>
<evidence type="ECO:0000256" key="12">
    <source>
        <dbReference type="ARBA" id="ARBA00023288"/>
    </source>
</evidence>
<keyword evidence="6 13" id="KW-0732">Signal</keyword>
<dbReference type="GO" id="GO:0009279">
    <property type="term" value="C:cell outer membrane"/>
    <property type="evidence" value="ECO:0007669"/>
    <property type="project" value="UniProtKB-SubCell"/>
</dbReference>
<dbReference type="AlphaFoldDB" id="A0A0G3EUG5"/>
<evidence type="ECO:0000256" key="13">
    <source>
        <dbReference type="SAM" id="SignalP"/>
    </source>
</evidence>
<reference evidence="15" key="1">
    <citation type="submission" date="2015-06" db="EMBL/GenBank/DDBJ databases">
        <authorList>
            <person name="Lim Y.L."/>
            <person name="Ee R."/>
            <person name="Yong D."/>
            <person name="How K.Y."/>
            <person name="Yin W.F."/>
            <person name="Chan K.G."/>
        </authorList>
    </citation>
    <scope>NUCLEOTIDE SEQUENCE [LARGE SCALE GENOMIC DNA]</scope>
    <source>
        <strain evidence="15">DSM 25325</strain>
    </source>
</reference>
<evidence type="ECO:0000313" key="15">
    <source>
        <dbReference type="Proteomes" id="UP000036700"/>
    </source>
</evidence>
<dbReference type="Proteomes" id="UP000036700">
    <property type="component" value="Chromosome"/>
</dbReference>
<keyword evidence="12" id="KW-0449">Lipoprotein</keyword>
<sequence length="203" mass="22285">MSLMARPTLWLRPFLLSGLLATACVLPGCASLQAPSVANTAAGSAVQDYDGRFAVRYEQNGEIKNAYGNFAWRQRGDAVTLQLLNPLGQTQAIVYSTPGEAKLELPNRAPLTGPRLEQVMRDALGFALPVAGLRYWLQLEAAPNTHGTLTRDPQTGRITQLQQDGWTIDYLSYTDTQPAHIKRVNLSREVNGEPLQVKLVLDN</sequence>
<feature type="signal peptide" evidence="13">
    <location>
        <begin position="1"/>
        <end position="23"/>
    </location>
</feature>
<dbReference type="Pfam" id="PF03550">
    <property type="entry name" value="LolB"/>
    <property type="match status" value="1"/>
</dbReference>